<name>A0A518IZZ9_9BACT</name>
<reference evidence="2 3" key="1">
    <citation type="submission" date="2019-02" db="EMBL/GenBank/DDBJ databases">
        <title>Deep-cultivation of Planctomycetes and their phenomic and genomic characterization uncovers novel biology.</title>
        <authorList>
            <person name="Wiegand S."/>
            <person name="Jogler M."/>
            <person name="Boedeker C."/>
            <person name="Pinto D."/>
            <person name="Vollmers J."/>
            <person name="Rivas-Marin E."/>
            <person name="Kohn T."/>
            <person name="Peeters S.H."/>
            <person name="Heuer A."/>
            <person name="Rast P."/>
            <person name="Oberbeckmann S."/>
            <person name="Bunk B."/>
            <person name="Jeske O."/>
            <person name="Meyerdierks A."/>
            <person name="Storesund J.E."/>
            <person name="Kallscheuer N."/>
            <person name="Luecker S."/>
            <person name="Lage O.M."/>
            <person name="Pohl T."/>
            <person name="Merkel B.J."/>
            <person name="Hornburger P."/>
            <person name="Mueller R.-W."/>
            <person name="Bruemmer F."/>
            <person name="Labrenz M."/>
            <person name="Spormann A.M."/>
            <person name="Op den Camp H."/>
            <person name="Overmann J."/>
            <person name="Amann R."/>
            <person name="Jetten M.S.M."/>
            <person name="Mascher T."/>
            <person name="Medema M.H."/>
            <person name="Devos D.P."/>
            <person name="Kaster A.-K."/>
            <person name="Ovreas L."/>
            <person name="Rohde M."/>
            <person name="Galperin M.Y."/>
            <person name="Jogler C."/>
        </authorList>
    </citation>
    <scope>NUCLEOTIDE SEQUENCE [LARGE SCALE GENOMIC DNA]</scope>
    <source>
        <strain evidence="2 3">Mal33</strain>
    </source>
</reference>
<organism evidence="2 3">
    <name type="scientific">Rosistilla oblonga</name>
    <dbReference type="NCBI Taxonomy" id="2527990"/>
    <lineage>
        <taxon>Bacteria</taxon>
        <taxon>Pseudomonadati</taxon>
        <taxon>Planctomycetota</taxon>
        <taxon>Planctomycetia</taxon>
        <taxon>Pirellulales</taxon>
        <taxon>Pirellulaceae</taxon>
        <taxon>Rosistilla</taxon>
    </lineage>
</organism>
<dbReference type="GO" id="GO:0016829">
    <property type="term" value="F:lyase activity"/>
    <property type="evidence" value="ECO:0007669"/>
    <property type="project" value="UniProtKB-KW"/>
</dbReference>
<evidence type="ECO:0000313" key="2">
    <source>
        <dbReference type="EMBL" id="QDV58673.1"/>
    </source>
</evidence>
<evidence type="ECO:0000256" key="1">
    <source>
        <dbReference type="ARBA" id="ARBA00023239"/>
    </source>
</evidence>
<accession>A0A518IZZ9</accession>
<proteinExistence type="predicted"/>
<gene>
    <name evidence="2" type="ORF">Mal33_46970</name>
</gene>
<evidence type="ECO:0000313" key="3">
    <source>
        <dbReference type="Proteomes" id="UP000316770"/>
    </source>
</evidence>
<dbReference type="SUPFAM" id="SSF51569">
    <property type="entry name" value="Aldolase"/>
    <property type="match status" value="1"/>
</dbReference>
<dbReference type="CDD" id="cd00408">
    <property type="entry name" value="DHDPS-like"/>
    <property type="match status" value="1"/>
</dbReference>
<dbReference type="AlphaFoldDB" id="A0A518IZZ9"/>
<protein>
    <submittedName>
        <fullName evidence="2">5-dehydro-4-deoxyglucarate dehydratase</fullName>
    </submittedName>
</protein>
<dbReference type="InterPro" id="IPR013785">
    <property type="entry name" value="Aldolase_TIM"/>
</dbReference>
<keyword evidence="3" id="KW-1185">Reference proteome</keyword>
<dbReference type="InterPro" id="IPR002220">
    <property type="entry name" value="DapA-like"/>
</dbReference>
<keyword evidence="1" id="KW-0456">Lyase</keyword>
<dbReference type="SMART" id="SM01130">
    <property type="entry name" value="DHDPS"/>
    <property type="match status" value="1"/>
</dbReference>
<dbReference type="RefSeq" id="WP_145289244.1">
    <property type="nucleotide sequence ID" value="NZ_CP036318.1"/>
</dbReference>
<dbReference type="Pfam" id="PF00701">
    <property type="entry name" value="DHDPS"/>
    <property type="match status" value="1"/>
</dbReference>
<dbReference type="Gene3D" id="3.20.20.70">
    <property type="entry name" value="Aldolase class I"/>
    <property type="match status" value="1"/>
</dbReference>
<dbReference type="EMBL" id="CP036318">
    <property type="protein sequence ID" value="QDV58673.1"/>
    <property type="molecule type" value="Genomic_DNA"/>
</dbReference>
<sequence length="304" mass="33076">MQTTPVTYENLRDSIIAVPPLCRDADYRICKTENEKLVRHIEAGGVSSLLYGGNANLYHVRVSEYAQMLEMLSEIAGDKTLVIPSVGPAYGLMMDQADLLRDTKFPTVMVLPADAVMTESGLLRGFRHFVEAIGRPAVLYIKREGYITPEGAAKLVDDGLVSFIKYAIVRDDPAVDPFLDQLVDCVDRKLIVSGIGEQPAIVHLKQFGITGFTSGCVCVAPGLSQQMLQALYADDVEKAESIRKTFLPLEDLRNGINPIRVLHQAVASAGIAATGPQIPLLDEIDPSRVEEIRVAATELLAAAK</sequence>
<dbReference type="Proteomes" id="UP000316770">
    <property type="component" value="Chromosome"/>
</dbReference>